<gene>
    <name evidence="2" type="ORF">DFP90_11442</name>
</gene>
<protein>
    <submittedName>
        <fullName evidence="2">Glycosyltransferase involved in cell wall biosynthesis</fullName>
    </submittedName>
</protein>
<accession>A0A3D9H5C6</accession>
<dbReference type="PANTHER" id="PTHR12526">
    <property type="entry name" value="GLYCOSYLTRANSFERASE"/>
    <property type="match status" value="1"/>
</dbReference>
<dbReference type="OrthoDB" id="9790710at2"/>
<dbReference type="EMBL" id="QRDW01000014">
    <property type="protein sequence ID" value="RED44680.1"/>
    <property type="molecule type" value="Genomic_DNA"/>
</dbReference>
<comment type="caution">
    <text evidence="2">The sequence shown here is derived from an EMBL/GenBank/DDBJ whole genome shotgun (WGS) entry which is preliminary data.</text>
</comment>
<evidence type="ECO:0000259" key="1">
    <source>
        <dbReference type="Pfam" id="PF13477"/>
    </source>
</evidence>
<feature type="domain" description="Glycosyltransferase subfamily 4-like N-terminal" evidence="1">
    <location>
        <begin position="12"/>
        <end position="147"/>
    </location>
</feature>
<dbReference type="Pfam" id="PF13692">
    <property type="entry name" value="Glyco_trans_1_4"/>
    <property type="match status" value="1"/>
</dbReference>
<dbReference type="GO" id="GO:0016757">
    <property type="term" value="F:glycosyltransferase activity"/>
    <property type="evidence" value="ECO:0007669"/>
    <property type="project" value="TreeGrafter"/>
</dbReference>
<dbReference type="Gene3D" id="3.40.50.2000">
    <property type="entry name" value="Glycogen Phosphorylase B"/>
    <property type="match status" value="2"/>
</dbReference>
<dbReference type="RefSeq" id="WP_115939006.1">
    <property type="nucleotide sequence ID" value="NZ_QRDW01000014.1"/>
</dbReference>
<proteinExistence type="predicted"/>
<sequence>MGDNVSLRGKTILYLVTEDWYFWSHRLPVARAAKQAGARVVVATRVNDHGDRIRAEGFELADIPFDRSGLNPVRDSKTLMAVLRLYRQVQPNLVHHVALKPALYGAIAAWRAGVPAVVNAMAGMGFMFISDSPKVKILRPVIKLAFRLLNNRRCSRLILQNGDDKKLFMREMGVRPDHIRVIRGSGVDLARFSVRPEPVGTPVAVCVSRMLWDKGIGELVEAARILRKRNAPVTIRLVGPTDDNPASIPQGVLDRWAAEGVVEVLGPSNDIAAVYADAHIAVLPSYREGLPKSLLEAAACGRPMVATDVPGCREVCREGETGLLVPLKSTVELADALEKLANSPDLRRAMGAAARNAAETEFADTIIAAETMELYQELV</sequence>
<evidence type="ECO:0000313" key="3">
    <source>
        <dbReference type="Proteomes" id="UP000256845"/>
    </source>
</evidence>
<dbReference type="Pfam" id="PF13477">
    <property type="entry name" value="Glyco_trans_4_2"/>
    <property type="match status" value="1"/>
</dbReference>
<dbReference type="InterPro" id="IPR028098">
    <property type="entry name" value="Glyco_trans_4-like_N"/>
</dbReference>
<reference evidence="2 3" key="1">
    <citation type="submission" date="2018-07" db="EMBL/GenBank/DDBJ databases">
        <title>Genomic Encyclopedia of Type Strains, Phase III (KMG-III): the genomes of soil and plant-associated and newly described type strains.</title>
        <authorList>
            <person name="Whitman W."/>
        </authorList>
    </citation>
    <scope>NUCLEOTIDE SEQUENCE [LARGE SCALE GENOMIC DNA]</scope>
    <source>
        <strain evidence="2 3">CECT 8488</strain>
    </source>
</reference>
<dbReference type="AlphaFoldDB" id="A0A3D9H5C6"/>
<dbReference type="PANTHER" id="PTHR12526:SF638">
    <property type="entry name" value="SPORE COAT PROTEIN SA"/>
    <property type="match status" value="1"/>
</dbReference>
<dbReference type="Proteomes" id="UP000256845">
    <property type="component" value="Unassembled WGS sequence"/>
</dbReference>
<dbReference type="SUPFAM" id="SSF53756">
    <property type="entry name" value="UDP-Glycosyltransferase/glycogen phosphorylase"/>
    <property type="match status" value="1"/>
</dbReference>
<organism evidence="2 3">
    <name type="scientific">Aestuariispira insulae</name>
    <dbReference type="NCBI Taxonomy" id="1461337"/>
    <lineage>
        <taxon>Bacteria</taxon>
        <taxon>Pseudomonadati</taxon>
        <taxon>Pseudomonadota</taxon>
        <taxon>Alphaproteobacteria</taxon>
        <taxon>Rhodospirillales</taxon>
        <taxon>Kiloniellaceae</taxon>
        <taxon>Aestuariispira</taxon>
    </lineage>
</organism>
<name>A0A3D9H5C6_9PROT</name>
<dbReference type="CDD" id="cd03808">
    <property type="entry name" value="GT4_CapM-like"/>
    <property type="match status" value="1"/>
</dbReference>
<evidence type="ECO:0000313" key="2">
    <source>
        <dbReference type="EMBL" id="RED44680.1"/>
    </source>
</evidence>
<keyword evidence="3" id="KW-1185">Reference proteome</keyword>
<keyword evidence="2" id="KW-0808">Transferase</keyword>